<proteinExistence type="inferred from homology"/>
<comment type="similarity">
    <text evidence="2">Belongs to the oxygen-dependent FAD-linked oxidoreductase family.</text>
</comment>
<keyword evidence="8" id="KW-1185">Reference proteome</keyword>
<dbReference type="Pfam" id="PF08031">
    <property type="entry name" value="BBE"/>
    <property type="match status" value="1"/>
</dbReference>
<protein>
    <recommendedName>
        <fullName evidence="6">FAD-binding PCMH-type domain-containing protein</fullName>
    </recommendedName>
</protein>
<dbReference type="InterPro" id="IPR050416">
    <property type="entry name" value="FAD-linked_Oxidoreductase"/>
</dbReference>
<evidence type="ECO:0000256" key="3">
    <source>
        <dbReference type="ARBA" id="ARBA00022630"/>
    </source>
</evidence>
<dbReference type="Proteomes" id="UP000216063">
    <property type="component" value="Unassembled WGS sequence"/>
</dbReference>
<dbReference type="OrthoDB" id="545125at2"/>
<dbReference type="InterPro" id="IPR016166">
    <property type="entry name" value="FAD-bd_PCMH"/>
</dbReference>
<dbReference type="SUPFAM" id="SSF56176">
    <property type="entry name" value="FAD-binding/transporter-associated domain-like"/>
    <property type="match status" value="1"/>
</dbReference>
<accession>A0A255DW70</accession>
<dbReference type="PROSITE" id="PS51387">
    <property type="entry name" value="FAD_PCMH"/>
    <property type="match status" value="1"/>
</dbReference>
<dbReference type="RefSeq" id="WP_094477779.1">
    <property type="nucleotide sequence ID" value="NZ_NOZR01000004.1"/>
</dbReference>
<feature type="domain" description="FAD-binding PCMH-type" evidence="6">
    <location>
        <begin position="124"/>
        <end position="306"/>
    </location>
</feature>
<dbReference type="PANTHER" id="PTHR42973">
    <property type="entry name" value="BINDING OXIDOREDUCTASE, PUTATIVE (AFU_ORTHOLOGUE AFUA_1G17690)-RELATED"/>
    <property type="match status" value="1"/>
</dbReference>
<dbReference type="Pfam" id="PF01565">
    <property type="entry name" value="FAD_binding_4"/>
    <property type="match status" value="1"/>
</dbReference>
<evidence type="ECO:0000256" key="5">
    <source>
        <dbReference type="ARBA" id="ARBA00023002"/>
    </source>
</evidence>
<dbReference type="EMBL" id="NOZR01000004">
    <property type="protein sequence ID" value="OYN81262.1"/>
    <property type="molecule type" value="Genomic_DNA"/>
</dbReference>
<keyword evidence="5" id="KW-0560">Oxidoreductase</keyword>
<evidence type="ECO:0000256" key="4">
    <source>
        <dbReference type="ARBA" id="ARBA00022827"/>
    </source>
</evidence>
<sequence length="607" mass="65526">MQHRRPATFRLRDVEPRKEQQLVISRRSFLITANAACATLIGSVRRLGLPTAAATPAWPSPAEWDTLRAQVGGRLLTVTSPLQACAGDSSGADCAAALENLQNPFFNEDQPGATQTMGWVDAWDAALSPYAVAAETAYDVAAAVNFAREHGIRLVVKGTGHDYLGRSNAADSLLIWTHNMRDVTVHDNFTISGGSGPGVPALSVGAGTRWLEAYGAATQHGRYVQGGGCTSVGAAGGFIQGSGFGSFSKRFGTGAAGVLEYEVVTADGTIVLANEAQNQDLFWALRGGGGGTFGLVTRATLLLHDIPRLAGLVTGSIKAHSDDAFRALIGELIPFSAANLNNPQWGEQITVGADNALELFMTFLDLSEVDARGSWQPLLDWVAAQPENYAAAVNFRAFPFESLWDSAWWEDADPDFITRDNRPGQPASQYWWAPNQSEVSQFICSYQSRWLPMHLFDPASAEVLADALFAASRQHRFTLHFNKGLSGADADAIERTRRTPVNPVVFDSPALLIVSTHQERVYPGLPGHEPNLTQGRASAAKVDAAMKIIRAVTPTSGAYSNEADYFEPDWQTSFWGPHYPRLLEVKRKYDPGNMFRVHHGVGSEGGG</sequence>
<name>A0A255DW70_9MYCO</name>
<dbReference type="PANTHER" id="PTHR42973:SF39">
    <property type="entry name" value="FAD-BINDING PCMH-TYPE DOMAIN-CONTAINING PROTEIN"/>
    <property type="match status" value="1"/>
</dbReference>
<dbReference type="InterPro" id="IPR036318">
    <property type="entry name" value="FAD-bd_PCMH-like_sf"/>
</dbReference>
<gene>
    <name evidence="7" type="ORF">CG716_06980</name>
</gene>
<reference evidence="7 8" key="1">
    <citation type="submission" date="2017-07" db="EMBL/GenBank/DDBJ databases">
        <title>The new phylogeny of genus Mycobacterium.</title>
        <authorList>
            <person name="Tortoli E."/>
            <person name="Trovato A."/>
            <person name="Cirillo D.M."/>
        </authorList>
    </citation>
    <scope>NUCLEOTIDE SEQUENCE [LARGE SCALE GENOMIC DNA]</scope>
    <source>
        <strain evidence="7 8">ATCC 33027</strain>
    </source>
</reference>
<evidence type="ECO:0000313" key="7">
    <source>
        <dbReference type="EMBL" id="OYN81262.1"/>
    </source>
</evidence>
<evidence type="ECO:0000256" key="1">
    <source>
        <dbReference type="ARBA" id="ARBA00001974"/>
    </source>
</evidence>
<keyword evidence="3" id="KW-0285">Flavoprotein</keyword>
<comment type="caution">
    <text evidence="7">The sequence shown here is derived from an EMBL/GenBank/DDBJ whole genome shotgun (WGS) entry which is preliminary data.</text>
</comment>
<dbReference type="PROSITE" id="PS51318">
    <property type="entry name" value="TAT"/>
    <property type="match status" value="1"/>
</dbReference>
<dbReference type="InterPro" id="IPR012951">
    <property type="entry name" value="BBE"/>
</dbReference>
<evidence type="ECO:0000259" key="6">
    <source>
        <dbReference type="PROSITE" id="PS51387"/>
    </source>
</evidence>
<dbReference type="GO" id="GO:0016491">
    <property type="term" value="F:oxidoreductase activity"/>
    <property type="evidence" value="ECO:0007669"/>
    <property type="project" value="UniProtKB-KW"/>
</dbReference>
<dbReference type="Gene3D" id="3.30.465.10">
    <property type="match status" value="2"/>
</dbReference>
<evidence type="ECO:0000256" key="2">
    <source>
        <dbReference type="ARBA" id="ARBA00005466"/>
    </source>
</evidence>
<dbReference type="AlphaFoldDB" id="A0A255DW70"/>
<comment type="cofactor">
    <cofactor evidence="1">
        <name>FAD</name>
        <dbReference type="ChEBI" id="CHEBI:57692"/>
    </cofactor>
</comment>
<organism evidence="7 8">
    <name type="scientific">Mycolicibacterium sphagni</name>
    <dbReference type="NCBI Taxonomy" id="1786"/>
    <lineage>
        <taxon>Bacteria</taxon>
        <taxon>Bacillati</taxon>
        <taxon>Actinomycetota</taxon>
        <taxon>Actinomycetes</taxon>
        <taxon>Mycobacteriales</taxon>
        <taxon>Mycobacteriaceae</taxon>
        <taxon>Mycolicibacterium</taxon>
    </lineage>
</organism>
<dbReference type="InterPro" id="IPR016169">
    <property type="entry name" value="FAD-bd_PCMH_sub2"/>
</dbReference>
<dbReference type="InterPro" id="IPR006311">
    <property type="entry name" value="TAT_signal"/>
</dbReference>
<evidence type="ECO:0000313" key="8">
    <source>
        <dbReference type="Proteomes" id="UP000216063"/>
    </source>
</evidence>
<dbReference type="InterPro" id="IPR006094">
    <property type="entry name" value="Oxid_FAD_bind_N"/>
</dbReference>
<keyword evidence="4" id="KW-0274">FAD</keyword>
<dbReference type="GO" id="GO:0071949">
    <property type="term" value="F:FAD binding"/>
    <property type="evidence" value="ECO:0007669"/>
    <property type="project" value="InterPro"/>
</dbReference>